<dbReference type="Proteomes" id="UP000050741">
    <property type="component" value="Unassembled WGS sequence"/>
</dbReference>
<dbReference type="Gene3D" id="2.60.120.920">
    <property type="match status" value="1"/>
</dbReference>
<dbReference type="InterPro" id="IPR043136">
    <property type="entry name" value="B30.2/SPRY_sf"/>
</dbReference>
<reference evidence="3" key="3">
    <citation type="submission" date="2016-06" db="UniProtKB">
        <authorList>
            <consortium name="WormBaseParasite"/>
        </authorList>
    </citation>
    <scope>IDENTIFICATION</scope>
</reference>
<evidence type="ECO:0000313" key="3">
    <source>
        <dbReference type="WBParaSite" id="GPLIN_000880400"/>
    </source>
</evidence>
<name>A0A183C7F8_GLOPA</name>
<feature type="transmembrane region" description="Helical" evidence="1">
    <location>
        <begin position="69"/>
        <end position="86"/>
    </location>
</feature>
<reference evidence="2" key="1">
    <citation type="submission" date="2013-12" db="EMBL/GenBank/DDBJ databases">
        <authorList>
            <person name="Aslett M."/>
        </authorList>
    </citation>
    <scope>NUCLEOTIDE SEQUENCE [LARGE SCALE GENOMIC DNA]</scope>
    <source>
        <strain evidence="2">Lindley</strain>
    </source>
</reference>
<organism evidence="2 3">
    <name type="scientific">Globodera pallida</name>
    <name type="common">Potato cyst nematode worm</name>
    <name type="synonym">Heterodera pallida</name>
    <dbReference type="NCBI Taxonomy" id="36090"/>
    <lineage>
        <taxon>Eukaryota</taxon>
        <taxon>Metazoa</taxon>
        <taxon>Ecdysozoa</taxon>
        <taxon>Nematoda</taxon>
        <taxon>Chromadorea</taxon>
        <taxon>Rhabditida</taxon>
        <taxon>Tylenchina</taxon>
        <taxon>Tylenchomorpha</taxon>
        <taxon>Tylenchoidea</taxon>
        <taxon>Heteroderidae</taxon>
        <taxon>Heteroderinae</taxon>
        <taxon>Globodera</taxon>
    </lineage>
</organism>
<keyword evidence="1" id="KW-0812">Transmembrane</keyword>
<sequence length="249" mass="28896">MSKTDSINGKHITADPEHSCASFSNLDSSGEVRLFSEQHRNRLEMNGKIGENDAILNPNKWWQCDPFRLVGYMLVFIFVIYTVYRLNVQNKNALQMNEQQKEMNKSLKSGQAMVVAELEQLMETDRMLQKQMGELGNSSKKELEKGMNQTKEDVLAKMEQYQKEQQQNIGDLQKTVAVLNDTINGIKLIRQQNRWDSAASPDKLAIIEPDRLIAQHYGDRWSSVRAEKRMPENLYGIFYFEVKMLEKKR</sequence>
<keyword evidence="1" id="KW-1133">Transmembrane helix</keyword>
<dbReference type="AlphaFoldDB" id="A0A183C7F8"/>
<dbReference type="WBParaSite" id="GPLIN_000880400">
    <property type="protein sequence ID" value="GPLIN_000880400"/>
    <property type="gene ID" value="GPLIN_000880400"/>
</dbReference>
<evidence type="ECO:0000313" key="2">
    <source>
        <dbReference type="Proteomes" id="UP000050741"/>
    </source>
</evidence>
<evidence type="ECO:0000256" key="1">
    <source>
        <dbReference type="SAM" id="Phobius"/>
    </source>
</evidence>
<protein>
    <submittedName>
        <fullName evidence="3">SUN domain-containing protein</fullName>
    </submittedName>
</protein>
<keyword evidence="2" id="KW-1185">Reference proteome</keyword>
<proteinExistence type="predicted"/>
<keyword evidence="1" id="KW-0472">Membrane</keyword>
<reference evidence="2" key="2">
    <citation type="submission" date="2014-05" db="EMBL/GenBank/DDBJ databases">
        <title>The genome and life-stage specific transcriptomes of Globodera pallida elucidate key aspects of plant parasitism by a cyst nematode.</title>
        <authorList>
            <person name="Cotton J.A."/>
            <person name="Lilley C.J."/>
            <person name="Jones L.M."/>
            <person name="Kikuchi T."/>
            <person name="Reid A.J."/>
            <person name="Thorpe P."/>
            <person name="Tsai I.J."/>
            <person name="Beasley H."/>
            <person name="Blok V."/>
            <person name="Cock P.J.A."/>
            <person name="Van den Akker S.E."/>
            <person name="Holroyd N."/>
            <person name="Hunt M."/>
            <person name="Mantelin S."/>
            <person name="Naghra H."/>
            <person name="Pain A."/>
            <person name="Palomares-Rius J.E."/>
            <person name="Zarowiecki M."/>
            <person name="Berriman M."/>
            <person name="Jones J.T."/>
            <person name="Urwin P.E."/>
        </authorList>
    </citation>
    <scope>NUCLEOTIDE SEQUENCE [LARGE SCALE GENOMIC DNA]</scope>
    <source>
        <strain evidence="2">Lindley</strain>
    </source>
</reference>
<accession>A0A183C7F8</accession>